<feature type="domain" description="FecR protein" evidence="3">
    <location>
        <begin position="197"/>
        <end position="286"/>
    </location>
</feature>
<feature type="compositionally biased region" description="Polar residues" evidence="1">
    <location>
        <begin position="23"/>
        <end position="32"/>
    </location>
</feature>
<keyword evidence="2" id="KW-1133">Transmembrane helix</keyword>
<dbReference type="Pfam" id="PF04773">
    <property type="entry name" value="FecR"/>
    <property type="match status" value="1"/>
</dbReference>
<feature type="compositionally biased region" description="Basic and acidic residues" evidence="1">
    <location>
        <begin position="1"/>
        <end position="20"/>
    </location>
</feature>
<name>A0A839IL15_9GAMM</name>
<gene>
    <name evidence="6" type="ORF">H4O21_02170</name>
</gene>
<dbReference type="InterPro" id="IPR012373">
    <property type="entry name" value="Ferrdict_sens_TM"/>
</dbReference>
<dbReference type="AlphaFoldDB" id="A0A839IL15"/>
<dbReference type="PANTHER" id="PTHR30273:SF2">
    <property type="entry name" value="PROTEIN FECR"/>
    <property type="match status" value="1"/>
</dbReference>
<dbReference type="Gene3D" id="2.60.120.1440">
    <property type="match status" value="1"/>
</dbReference>
<feature type="transmembrane region" description="Helical" evidence="2">
    <location>
        <begin position="168"/>
        <end position="191"/>
    </location>
</feature>
<dbReference type="GO" id="GO:0016989">
    <property type="term" value="F:sigma factor antagonist activity"/>
    <property type="evidence" value="ECO:0007669"/>
    <property type="project" value="TreeGrafter"/>
</dbReference>
<feature type="region of interest" description="Disordered" evidence="1">
    <location>
        <begin position="1"/>
        <end position="41"/>
    </location>
</feature>
<accession>A0A839IL15</accession>
<dbReference type="PANTHER" id="PTHR30273">
    <property type="entry name" value="PERIPLASMIC SIGNAL SENSOR AND SIGMA FACTOR ACTIVATOR FECR-RELATED"/>
    <property type="match status" value="1"/>
</dbReference>
<protein>
    <submittedName>
        <fullName evidence="6">FecR domain-containing protein</fullName>
    </submittedName>
</protein>
<feature type="domain" description="FecR N-terminal" evidence="4">
    <location>
        <begin position="48"/>
        <end position="86"/>
    </location>
</feature>
<evidence type="ECO:0000313" key="6">
    <source>
        <dbReference type="EMBL" id="MBB1485414.1"/>
    </source>
</evidence>
<comment type="caution">
    <text evidence="6">The sequence shown here is derived from an EMBL/GenBank/DDBJ whole genome shotgun (WGS) entry which is preliminary data.</text>
</comment>
<dbReference type="Proteomes" id="UP000565262">
    <property type="component" value="Unassembled WGS sequence"/>
</dbReference>
<dbReference type="InterPro" id="IPR006860">
    <property type="entry name" value="FecR"/>
</dbReference>
<dbReference type="Gene3D" id="3.55.50.30">
    <property type="match status" value="1"/>
</dbReference>
<reference evidence="6 7" key="1">
    <citation type="submission" date="2020-08" db="EMBL/GenBank/DDBJ databases">
        <title>Oceanospirillum sp. nov. isolated from marine sediment.</title>
        <authorList>
            <person name="Ji X."/>
        </authorList>
    </citation>
    <scope>NUCLEOTIDE SEQUENCE [LARGE SCALE GENOMIC DNA]</scope>
    <source>
        <strain evidence="6 7">D5</strain>
    </source>
</reference>
<evidence type="ECO:0000313" key="7">
    <source>
        <dbReference type="Proteomes" id="UP000565262"/>
    </source>
</evidence>
<dbReference type="Pfam" id="PF16220">
    <property type="entry name" value="DUF4880"/>
    <property type="match status" value="1"/>
</dbReference>
<feature type="domain" description="Protein FecR C-terminal" evidence="5">
    <location>
        <begin position="335"/>
        <end position="402"/>
    </location>
</feature>
<feature type="compositionally biased region" description="Basic and acidic residues" evidence="1">
    <location>
        <begin position="117"/>
        <end position="126"/>
    </location>
</feature>
<evidence type="ECO:0000259" key="5">
    <source>
        <dbReference type="Pfam" id="PF16344"/>
    </source>
</evidence>
<keyword evidence="7" id="KW-1185">Reference proteome</keyword>
<dbReference type="EMBL" id="JACJFM010000002">
    <property type="protein sequence ID" value="MBB1485414.1"/>
    <property type="molecule type" value="Genomic_DNA"/>
</dbReference>
<proteinExistence type="predicted"/>
<keyword evidence="2" id="KW-0472">Membrane</keyword>
<dbReference type="InterPro" id="IPR032623">
    <property type="entry name" value="FecR_N"/>
</dbReference>
<sequence length="404" mass="45225">MNIRTDKTSRSATEHSDTRSTRGHQQPDQTYLSPPEDKTQSLSAEELAREWFITLQSAPNDQDLLRQFQQWLQQSPEHEDYYLEVCLLWQDMELAAGQLHEEMHHSNETCHASGSEESAHFGKTSDRAAVSGANPISISANNKTVTSSEAGNAYIPATPRHSGLSSRIVTPLLSISMLMILIVMLLPPYIWHAPDHYTQSGEKLSLSLDDGSTIHLNSQSAVNIDYSDSQRRVELIYGEAFFEVASDKERPFSVSSQGVVATALGTAFNVRQLEQEIQTTLTEGRLRISTLRSDNRHQPDITLTPGQRVTISGPGQMTLTEGHKLYLPDWKRNVLRLDNTPLSDVLALLNRQYSAHLVLVNPELQDKPMNGVIPLNDLPVTLELLSNSLNTRTVRISDRIIFLH</sequence>
<dbReference type="RefSeq" id="WP_182807196.1">
    <property type="nucleotide sequence ID" value="NZ_JACJFM010000002.1"/>
</dbReference>
<evidence type="ECO:0000259" key="4">
    <source>
        <dbReference type="Pfam" id="PF16220"/>
    </source>
</evidence>
<evidence type="ECO:0000259" key="3">
    <source>
        <dbReference type="Pfam" id="PF04773"/>
    </source>
</evidence>
<organism evidence="6 7">
    <name type="scientific">Oceanospirillum sediminis</name>
    <dbReference type="NCBI Taxonomy" id="2760088"/>
    <lineage>
        <taxon>Bacteria</taxon>
        <taxon>Pseudomonadati</taxon>
        <taxon>Pseudomonadota</taxon>
        <taxon>Gammaproteobacteria</taxon>
        <taxon>Oceanospirillales</taxon>
        <taxon>Oceanospirillaceae</taxon>
        <taxon>Oceanospirillum</taxon>
    </lineage>
</organism>
<evidence type="ECO:0000256" key="2">
    <source>
        <dbReference type="SAM" id="Phobius"/>
    </source>
</evidence>
<dbReference type="Pfam" id="PF16344">
    <property type="entry name" value="FecR_C"/>
    <property type="match status" value="1"/>
</dbReference>
<evidence type="ECO:0000256" key="1">
    <source>
        <dbReference type="SAM" id="MobiDB-lite"/>
    </source>
</evidence>
<feature type="region of interest" description="Disordered" evidence="1">
    <location>
        <begin position="105"/>
        <end position="126"/>
    </location>
</feature>
<keyword evidence="2" id="KW-0812">Transmembrane</keyword>
<dbReference type="InterPro" id="IPR032508">
    <property type="entry name" value="FecR_C"/>
</dbReference>